<organism evidence="1 2">
    <name type="scientific">Araneus ventricosus</name>
    <name type="common">Orbweaver spider</name>
    <name type="synonym">Epeira ventricosa</name>
    <dbReference type="NCBI Taxonomy" id="182803"/>
    <lineage>
        <taxon>Eukaryota</taxon>
        <taxon>Metazoa</taxon>
        <taxon>Ecdysozoa</taxon>
        <taxon>Arthropoda</taxon>
        <taxon>Chelicerata</taxon>
        <taxon>Arachnida</taxon>
        <taxon>Araneae</taxon>
        <taxon>Araneomorphae</taxon>
        <taxon>Entelegynae</taxon>
        <taxon>Araneoidea</taxon>
        <taxon>Araneidae</taxon>
        <taxon>Araneus</taxon>
    </lineage>
</organism>
<dbReference type="EMBL" id="BGPR01136107">
    <property type="protein sequence ID" value="GBN57101.1"/>
    <property type="molecule type" value="Genomic_DNA"/>
</dbReference>
<keyword evidence="2" id="KW-1185">Reference proteome</keyword>
<dbReference type="AlphaFoldDB" id="A0A4Y2Q0R6"/>
<sequence length="33" mass="3679">MNSLRTRLAAVSHLEWNKGSGTRFAKSFGQCPK</sequence>
<dbReference type="Proteomes" id="UP000499080">
    <property type="component" value="Unassembled WGS sequence"/>
</dbReference>
<protein>
    <submittedName>
        <fullName evidence="1">Uncharacterized protein</fullName>
    </submittedName>
</protein>
<name>A0A4Y2Q0R6_ARAVE</name>
<gene>
    <name evidence="1" type="ORF">AVEN_181290_1</name>
</gene>
<accession>A0A4Y2Q0R6</accession>
<comment type="caution">
    <text evidence="1">The sequence shown here is derived from an EMBL/GenBank/DDBJ whole genome shotgun (WGS) entry which is preliminary data.</text>
</comment>
<proteinExistence type="predicted"/>
<evidence type="ECO:0000313" key="2">
    <source>
        <dbReference type="Proteomes" id="UP000499080"/>
    </source>
</evidence>
<evidence type="ECO:0000313" key="1">
    <source>
        <dbReference type="EMBL" id="GBN57101.1"/>
    </source>
</evidence>
<feature type="non-terminal residue" evidence="1">
    <location>
        <position position="33"/>
    </location>
</feature>
<reference evidence="1 2" key="1">
    <citation type="journal article" date="2019" name="Sci. Rep.">
        <title>Orb-weaving spider Araneus ventricosus genome elucidates the spidroin gene catalogue.</title>
        <authorList>
            <person name="Kono N."/>
            <person name="Nakamura H."/>
            <person name="Ohtoshi R."/>
            <person name="Moran D.A.P."/>
            <person name="Shinohara A."/>
            <person name="Yoshida Y."/>
            <person name="Fujiwara M."/>
            <person name="Mori M."/>
            <person name="Tomita M."/>
            <person name="Arakawa K."/>
        </authorList>
    </citation>
    <scope>NUCLEOTIDE SEQUENCE [LARGE SCALE GENOMIC DNA]</scope>
</reference>